<keyword evidence="2" id="KW-1185">Reference proteome</keyword>
<name>A0A8J2KTN1_9HEXA</name>
<evidence type="ECO:0000313" key="1">
    <source>
        <dbReference type="EMBL" id="CAG7819696.1"/>
    </source>
</evidence>
<comment type="caution">
    <text evidence="1">The sequence shown here is derived from an EMBL/GenBank/DDBJ whole genome shotgun (WGS) entry which is preliminary data.</text>
</comment>
<reference evidence="1" key="1">
    <citation type="submission" date="2021-06" db="EMBL/GenBank/DDBJ databases">
        <authorList>
            <person name="Hodson N. C."/>
            <person name="Mongue J. A."/>
            <person name="Jaron S. K."/>
        </authorList>
    </citation>
    <scope>NUCLEOTIDE SEQUENCE</scope>
</reference>
<protein>
    <submittedName>
        <fullName evidence="1">Uncharacterized protein</fullName>
    </submittedName>
</protein>
<dbReference type="AlphaFoldDB" id="A0A8J2KTN1"/>
<proteinExistence type="predicted"/>
<sequence>ADNTGDSGINFCKESSVCKWKLSEAGNRKSGGSAIFQKLDAHWRSENSSYFSS</sequence>
<dbReference type="Proteomes" id="UP000708208">
    <property type="component" value="Unassembled WGS sequence"/>
</dbReference>
<feature type="non-terminal residue" evidence="1">
    <location>
        <position position="1"/>
    </location>
</feature>
<gene>
    <name evidence="1" type="ORF">AFUS01_LOCUS30127</name>
</gene>
<dbReference type="EMBL" id="CAJVCH010456824">
    <property type="protein sequence ID" value="CAG7819696.1"/>
    <property type="molecule type" value="Genomic_DNA"/>
</dbReference>
<evidence type="ECO:0000313" key="2">
    <source>
        <dbReference type="Proteomes" id="UP000708208"/>
    </source>
</evidence>
<accession>A0A8J2KTN1</accession>
<organism evidence="1 2">
    <name type="scientific">Allacma fusca</name>
    <dbReference type="NCBI Taxonomy" id="39272"/>
    <lineage>
        <taxon>Eukaryota</taxon>
        <taxon>Metazoa</taxon>
        <taxon>Ecdysozoa</taxon>
        <taxon>Arthropoda</taxon>
        <taxon>Hexapoda</taxon>
        <taxon>Collembola</taxon>
        <taxon>Symphypleona</taxon>
        <taxon>Sminthuridae</taxon>
        <taxon>Allacma</taxon>
    </lineage>
</organism>